<keyword evidence="3 6" id="KW-0032">Aminotransferase</keyword>
<feature type="domain" description="Aminotransferase class I/classII large" evidence="7">
    <location>
        <begin position="36"/>
        <end position="384"/>
    </location>
</feature>
<protein>
    <recommendedName>
        <fullName evidence="6">Aminotransferase</fullName>
        <ecNumber evidence="6">2.6.1.-</ecNumber>
    </recommendedName>
</protein>
<dbReference type="PANTHER" id="PTHR46383">
    <property type="entry name" value="ASPARTATE AMINOTRANSFERASE"/>
    <property type="match status" value="1"/>
</dbReference>
<keyword evidence="5" id="KW-0663">Pyridoxal phosphate</keyword>
<dbReference type="AlphaFoldDB" id="A0A7X6S341"/>
<reference evidence="8 9" key="1">
    <citation type="submission" date="2020-04" db="EMBL/GenBank/DDBJ databases">
        <title>MicrobeNet Type strains.</title>
        <authorList>
            <person name="Nicholson A.C."/>
        </authorList>
    </citation>
    <scope>NUCLEOTIDE SEQUENCE [LARGE SCALE GENOMIC DNA]</scope>
    <source>
        <strain evidence="8 9">CCUG 61472</strain>
    </source>
</reference>
<evidence type="ECO:0000256" key="2">
    <source>
        <dbReference type="ARBA" id="ARBA00007441"/>
    </source>
</evidence>
<organism evidence="8 9">
    <name type="scientific">Periweissella fabalis</name>
    <dbReference type="NCBI Taxonomy" id="1070421"/>
    <lineage>
        <taxon>Bacteria</taxon>
        <taxon>Bacillati</taxon>
        <taxon>Bacillota</taxon>
        <taxon>Bacilli</taxon>
        <taxon>Lactobacillales</taxon>
        <taxon>Lactobacillaceae</taxon>
        <taxon>Periweissella</taxon>
    </lineage>
</organism>
<proteinExistence type="inferred from homology"/>
<evidence type="ECO:0000256" key="6">
    <source>
        <dbReference type="RuleBase" id="RU000481"/>
    </source>
</evidence>
<dbReference type="Proteomes" id="UP000549765">
    <property type="component" value="Unassembled WGS sequence"/>
</dbReference>
<comment type="similarity">
    <text evidence="2 6">Belongs to the class-I pyridoxal-phosphate-dependent aminotransferase family.</text>
</comment>
<accession>A0A7X6S341</accession>
<name>A0A7X6S341_9LACO</name>
<evidence type="ECO:0000313" key="8">
    <source>
        <dbReference type="EMBL" id="NKZ24739.1"/>
    </source>
</evidence>
<evidence type="ECO:0000313" key="9">
    <source>
        <dbReference type="Proteomes" id="UP000549765"/>
    </source>
</evidence>
<dbReference type="RefSeq" id="WP_168722533.1">
    <property type="nucleotide sequence ID" value="NZ_JAAXPN010000009.1"/>
</dbReference>
<keyword evidence="4 6" id="KW-0808">Transferase</keyword>
<dbReference type="Gene3D" id="3.40.640.10">
    <property type="entry name" value="Type I PLP-dependent aspartate aminotransferase-like (Major domain)"/>
    <property type="match status" value="1"/>
</dbReference>
<evidence type="ECO:0000256" key="5">
    <source>
        <dbReference type="ARBA" id="ARBA00022898"/>
    </source>
</evidence>
<dbReference type="GO" id="GO:0008483">
    <property type="term" value="F:transaminase activity"/>
    <property type="evidence" value="ECO:0007669"/>
    <property type="project" value="UniProtKB-KW"/>
</dbReference>
<dbReference type="PANTHER" id="PTHR46383:SF4">
    <property type="entry name" value="AMINOTRANSFERASE"/>
    <property type="match status" value="1"/>
</dbReference>
<dbReference type="InterPro" id="IPR004838">
    <property type="entry name" value="NHTrfase_class1_PyrdxlP-BS"/>
</dbReference>
<evidence type="ECO:0000256" key="1">
    <source>
        <dbReference type="ARBA" id="ARBA00001933"/>
    </source>
</evidence>
<dbReference type="SUPFAM" id="SSF53383">
    <property type="entry name" value="PLP-dependent transferases"/>
    <property type="match status" value="1"/>
</dbReference>
<dbReference type="InterPro" id="IPR004839">
    <property type="entry name" value="Aminotransferase_I/II_large"/>
</dbReference>
<dbReference type="InterPro" id="IPR050596">
    <property type="entry name" value="AspAT/PAT-like"/>
</dbReference>
<sequence length="391" mass="42015">MPAISATLLNRINPIMDTLKPAAIRAFDAQISDIPDIIKLTIGEPDFDAPAKIKAAAVASIKNNDSHYGKTQGSLALRTAISDFLHRKYDLEYAPTSEVIVTVGAMEALETSLRTILKPGDKVIVPTPGYPMYLSILASLGAVPVCVNTAANGFKLSSAQLATTLTEHQAKAIIFNFPSNPTGVTYTAEELAELATVMQQHDIFVVADEIYSEFTYGKPHVSLAKYLPKQTILVSGASKAYAMTGYRIGFVAAPAALIKEITKFHQYTVTTHINSSMAAATVAFNECDPEIAVMRAEYAKRRDYMVAQLTALGFGVASPDGAFYLFIKMPTRFGTDDTAFALRLAHEAKVALIPGNSFGPGGEGYLRLSYAASQAQLATTIERLAAFLATN</sequence>
<gene>
    <name evidence="8" type="ORF">HF964_08025</name>
</gene>
<keyword evidence="9" id="KW-1185">Reference proteome</keyword>
<evidence type="ECO:0000256" key="3">
    <source>
        <dbReference type="ARBA" id="ARBA00022576"/>
    </source>
</evidence>
<evidence type="ECO:0000259" key="7">
    <source>
        <dbReference type="Pfam" id="PF00155"/>
    </source>
</evidence>
<dbReference type="InterPro" id="IPR015424">
    <property type="entry name" value="PyrdxlP-dep_Trfase"/>
</dbReference>
<dbReference type="Pfam" id="PF00155">
    <property type="entry name" value="Aminotran_1_2"/>
    <property type="match status" value="1"/>
</dbReference>
<comment type="cofactor">
    <cofactor evidence="1 6">
        <name>pyridoxal 5'-phosphate</name>
        <dbReference type="ChEBI" id="CHEBI:597326"/>
    </cofactor>
</comment>
<dbReference type="InterPro" id="IPR015421">
    <property type="entry name" value="PyrdxlP-dep_Trfase_major"/>
</dbReference>
<dbReference type="PROSITE" id="PS00105">
    <property type="entry name" value="AA_TRANSFER_CLASS_1"/>
    <property type="match status" value="1"/>
</dbReference>
<dbReference type="EMBL" id="JAAXPN010000009">
    <property type="protein sequence ID" value="NKZ24739.1"/>
    <property type="molecule type" value="Genomic_DNA"/>
</dbReference>
<comment type="caution">
    <text evidence="8">The sequence shown here is derived from an EMBL/GenBank/DDBJ whole genome shotgun (WGS) entry which is preliminary data.</text>
</comment>
<evidence type="ECO:0000256" key="4">
    <source>
        <dbReference type="ARBA" id="ARBA00022679"/>
    </source>
</evidence>
<dbReference type="CDD" id="cd00609">
    <property type="entry name" value="AAT_like"/>
    <property type="match status" value="1"/>
</dbReference>
<dbReference type="GO" id="GO:0030170">
    <property type="term" value="F:pyridoxal phosphate binding"/>
    <property type="evidence" value="ECO:0007669"/>
    <property type="project" value="InterPro"/>
</dbReference>
<dbReference type="GO" id="GO:0006520">
    <property type="term" value="P:amino acid metabolic process"/>
    <property type="evidence" value="ECO:0007669"/>
    <property type="project" value="InterPro"/>
</dbReference>
<dbReference type="EC" id="2.6.1.-" evidence="6"/>